<name>A0A854NII0_CORDP</name>
<sequence length="135" mass="15481">MPDVKPQDSAEESNFDKPPAKVAEENKDIDPATKRAIEKPEHPSATPSRKDIDSKFQSPAFYTSLTRWHPRIAYFQFLSGNNFPAEWSPDKRFKNCIEQHLSLYKVCYWNDLIMMCSILTLMGIIATLIACKTII</sequence>
<accession>A0A854NII0</accession>
<dbReference type="Proteomes" id="UP000197692">
    <property type="component" value="Unassembled WGS sequence"/>
</dbReference>
<dbReference type="RefSeq" id="WP_010934222.1">
    <property type="nucleotide sequence ID" value="NZ_LSZF01000026.1"/>
</dbReference>
<organism evidence="3 4">
    <name type="scientific">Corynebacterium diphtheriae bv. mitis</name>
    <dbReference type="NCBI Taxonomy" id="1806053"/>
    <lineage>
        <taxon>Bacteria</taxon>
        <taxon>Bacillati</taxon>
        <taxon>Actinomycetota</taxon>
        <taxon>Actinomycetes</taxon>
        <taxon>Mycobacteriales</taxon>
        <taxon>Corynebacteriaceae</taxon>
        <taxon>Corynebacterium</taxon>
    </lineage>
</organism>
<dbReference type="AlphaFoldDB" id="A0A854NII0"/>
<protein>
    <submittedName>
        <fullName evidence="3">Uncharacterized protein</fullName>
    </submittedName>
</protein>
<keyword evidence="2" id="KW-0472">Membrane</keyword>
<evidence type="ECO:0000256" key="2">
    <source>
        <dbReference type="SAM" id="Phobius"/>
    </source>
</evidence>
<dbReference type="EMBL" id="LSZF01000026">
    <property type="protein sequence ID" value="OWM34563.1"/>
    <property type="molecule type" value="Genomic_DNA"/>
</dbReference>
<keyword evidence="2" id="KW-0812">Transmembrane</keyword>
<evidence type="ECO:0000313" key="3">
    <source>
        <dbReference type="EMBL" id="OWM34563.1"/>
    </source>
</evidence>
<feature type="transmembrane region" description="Helical" evidence="2">
    <location>
        <begin position="112"/>
        <end position="131"/>
    </location>
</feature>
<evidence type="ECO:0000313" key="4">
    <source>
        <dbReference type="Proteomes" id="UP000197692"/>
    </source>
</evidence>
<gene>
    <name evidence="3" type="ORF">AY602_07735</name>
</gene>
<comment type="caution">
    <text evidence="3">The sequence shown here is derived from an EMBL/GenBank/DDBJ whole genome shotgun (WGS) entry which is preliminary data.</text>
</comment>
<proteinExistence type="predicted"/>
<feature type="region of interest" description="Disordered" evidence="1">
    <location>
        <begin position="1"/>
        <end position="53"/>
    </location>
</feature>
<keyword evidence="2" id="KW-1133">Transmembrane helix</keyword>
<reference evidence="4" key="1">
    <citation type="submission" date="2016-02" db="EMBL/GenBank/DDBJ databases">
        <title>Genomic analyses of a collection of pathogenic Corynebacterium diphtheriae.</title>
        <authorList>
            <person name="Sangal V."/>
            <person name="Titov L."/>
        </authorList>
    </citation>
    <scope>NUCLEOTIDE SEQUENCE [LARGE SCALE GENOMIC DNA]</scope>
    <source>
        <strain evidence="4">1438</strain>
    </source>
</reference>
<evidence type="ECO:0000256" key="1">
    <source>
        <dbReference type="SAM" id="MobiDB-lite"/>
    </source>
</evidence>